<dbReference type="PANTHER" id="PTHR31374">
    <property type="entry name" value="AUXIN-INDUCED PROTEIN-LIKE-RELATED"/>
    <property type="match status" value="1"/>
</dbReference>
<evidence type="ECO:0000313" key="3">
    <source>
        <dbReference type="Proteomes" id="UP001359559"/>
    </source>
</evidence>
<dbReference type="PANTHER" id="PTHR31374:SF359">
    <property type="match status" value="1"/>
</dbReference>
<keyword evidence="3" id="KW-1185">Reference proteome</keyword>
<proteinExistence type="inferred from homology"/>
<protein>
    <recommendedName>
        <fullName evidence="4">Small auxin-up RNA</fullName>
    </recommendedName>
</protein>
<dbReference type="Proteomes" id="UP001359559">
    <property type="component" value="Unassembled WGS sequence"/>
</dbReference>
<dbReference type="EMBL" id="JAYKXN010000008">
    <property type="protein sequence ID" value="KAK7264412.1"/>
    <property type="molecule type" value="Genomic_DNA"/>
</dbReference>
<sequence length="126" mass="14394">MRIGYTLSLQLHNRNLSPMCTIFKSVRCFPNWEPKYEQLGHGPIELPKGHLAVYVGESEDQKQRVLVKVTHLNHPLIGKLLEQAEKVYGFDHAGVITIPCGISEFQRVQKIIAYHNRLGCISCFIH</sequence>
<dbReference type="Pfam" id="PF02519">
    <property type="entry name" value="Auxin_inducible"/>
    <property type="match status" value="1"/>
</dbReference>
<accession>A0AAN9I3C9</accession>
<evidence type="ECO:0008006" key="4">
    <source>
        <dbReference type="Google" id="ProtNLM"/>
    </source>
</evidence>
<evidence type="ECO:0000313" key="2">
    <source>
        <dbReference type="EMBL" id="KAK7264412.1"/>
    </source>
</evidence>
<organism evidence="2 3">
    <name type="scientific">Clitoria ternatea</name>
    <name type="common">Butterfly pea</name>
    <dbReference type="NCBI Taxonomy" id="43366"/>
    <lineage>
        <taxon>Eukaryota</taxon>
        <taxon>Viridiplantae</taxon>
        <taxon>Streptophyta</taxon>
        <taxon>Embryophyta</taxon>
        <taxon>Tracheophyta</taxon>
        <taxon>Spermatophyta</taxon>
        <taxon>Magnoliopsida</taxon>
        <taxon>eudicotyledons</taxon>
        <taxon>Gunneridae</taxon>
        <taxon>Pentapetalae</taxon>
        <taxon>rosids</taxon>
        <taxon>fabids</taxon>
        <taxon>Fabales</taxon>
        <taxon>Fabaceae</taxon>
        <taxon>Papilionoideae</taxon>
        <taxon>50 kb inversion clade</taxon>
        <taxon>NPAAA clade</taxon>
        <taxon>indigoferoid/millettioid clade</taxon>
        <taxon>Phaseoleae</taxon>
        <taxon>Clitoria</taxon>
    </lineage>
</organism>
<reference evidence="2 3" key="1">
    <citation type="submission" date="2024-01" db="EMBL/GenBank/DDBJ databases">
        <title>The genomes of 5 underutilized Papilionoideae crops provide insights into root nodulation and disease resistance.</title>
        <authorList>
            <person name="Yuan L."/>
        </authorList>
    </citation>
    <scope>NUCLEOTIDE SEQUENCE [LARGE SCALE GENOMIC DNA]</scope>
    <source>
        <strain evidence="2">LY-2023</strain>
        <tissue evidence="2">Leaf</tissue>
    </source>
</reference>
<comment type="caution">
    <text evidence="2">The sequence shown here is derived from an EMBL/GenBank/DDBJ whole genome shotgun (WGS) entry which is preliminary data.</text>
</comment>
<dbReference type="InterPro" id="IPR003676">
    <property type="entry name" value="SAUR_fam"/>
</dbReference>
<dbReference type="GO" id="GO:0009733">
    <property type="term" value="P:response to auxin"/>
    <property type="evidence" value="ECO:0007669"/>
    <property type="project" value="InterPro"/>
</dbReference>
<gene>
    <name evidence="2" type="ORF">RJT34_32021</name>
</gene>
<comment type="similarity">
    <text evidence="1">Belongs to the ARG7 family.</text>
</comment>
<evidence type="ECO:0000256" key="1">
    <source>
        <dbReference type="ARBA" id="ARBA00006974"/>
    </source>
</evidence>
<name>A0AAN9I3C9_CLITE</name>
<dbReference type="AlphaFoldDB" id="A0AAN9I3C9"/>